<reference evidence="1 2" key="1">
    <citation type="submission" date="2016-11" db="EMBL/GenBank/DDBJ databases">
        <authorList>
            <person name="Seier E.R."/>
            <person name="Hipwell C.M."/>
            <person name="Kelliher A.B."/>
            <person name="Lando N.A."/>
            <person name="Tsaousis B.E."/>
            <person name="Esposito E.C."/>
            <person name="Heckman E.L."/>
            <person name="Mageeney C.M."/>
            <person name="Kenna M.A."/>
            <person name="Ware V.C."/>
            <person name="Garlena R.A."/>
            <person name="Russell D.A."/>
            <person name="Pope W.H."/>
            <person name="Jacobs-Sera D."/>
            <person name="Hendrix R.W."/>
            <person name="Hatfull G.F."/>
        </authorList>
    </citation>
    <scope>NUCLEOTIDE SEQUENCE [LARGE SCALE GENOMIC DNA]</scope>
</reference>
<sequence length="180" mass="19753">MSDLTKWQQEMALRLVAEWMGREYGDGAPFPTGEDAAYRGLGPALVPDYEGCWVPQEPTTAIILEGLPGADWANYCVEALRDQFKLIGVVSEPLTGFILSLHPLRPRPKAVLVVSQIGMASHPEATERSLHKDRQEARDALIGRFGPDHIRGEGWDGSVGSVSGRVFQASAIWSIREVEA</sequence>
<accession>A0A1J0ME48</accession>
<evidence type="ECO:0000313" key="2">
    <source>
        <dbReference type="Proteomes" id="UP000225735"/>
    </source>
</evidence>
<protein>
    <submittedName>
        <fullName evidence="1">Uncharacterized protein</fullName>
    </submittedName>
</protein>
<keyword evidence="2" id="KW-1185">Reference proteome</keyword>
<dbReference type="EMBL" id="KY130461">
    <property type="protein sequence ID" value="APD19310.1"/>
    <property type="molecule type" value="Genomic_DNA"/>
</dbReference>
<name>A0A1J0ME48_9CAUD</name>
<proteinExistence type="predicted"/>
<dbReference type="Proteomes" id="UP000225735">
    <property type="component" value="Segment"/>
</dbReference>
<organism evidence="1 2">
    <name type="scientific">Mycobacterium phage Taptic</name>
    <dbReference type="NCBI Taxonomy" id="1920305"/>
    <lineage>
        <taxon>Viruses</taxon>
        <taxon>Duplodnaviria</taxon>
        <taxon>Heunggongvirae</taxon>
        <taxon>Uroviricota</taxon>
        <taxon>Caudoviricetes</taxon>
        <taxon>Northamptonvirus</taxon>
        <taxon>Northamptonvirus taptic</taxon>
    </lineage>
</organism>
<gene>
    <name evidence="1" type="ORF">SEA_TAPTIC_84</name>
</gene>
<evidence type="ECO:0000313" key="1">
    <source>
        <dbReference type="EMBL" id="APD19310.1"/>
    </source>
</evidence>